<organism evidence="3 4">
    <name type="scientific">Trichogramma kaykai</name>
    <dbReference type="NCBI Taxonomy" id="54128"/>
    <lineage>
        <taxon>Eukaryota</taxon>
        <taxon>Metazoa</taxon>
        <taxon>Ecdysozoa</taxon>
        <taxon>Arthropoda</taxon>
        <taxon>Hexapoda</taxon>
        <taxon>Insecta</taxon>
        <taxon>Pterygota</taxon>
        <taxon>Neoptera</taxon>
        <taxon>Endopterygota</taxon>
        <taxon>Hymenoptera</taxon>
        <taxon>Apocrita</taxon>
        <taxon>Proctotrupomorpha</taxon>
        <taxon>Chalcidoidea</taxon>
        <taxon>Trichogrammatidae</taxon>
        <taxon>Trichogramma</taxon>
    </lineage>
</organism>
<feature type="compositionally biased region" description="Polar residues" evidence="1">
    <location>
        <begin position="63"/>
        <end position="96"/>
    </location>
</feature>
<evidence type="ECO:0000256" key="1">
    <source>
        <dbReference type="SAM" id="MobiDB-lite"/>
    </source>
</evidence>
<dbReference type="AlphaFoldDB" id="A0ABD2WF85"/>
<accession>A0ABD2WF85</accession>
<gene>
    <name evidence="3" type="ORF">TKK_013539</name>
</gene>
<dbReference type="EMBL" id="JBJJXI010000108">
    <property type="protein sequence ID" value="KAL3391603.1"/>
    <property type="molecule type" value="Genomic_DNA"/>
</dbReference>
<protein>
    <recommendedName>
        <fullName evidence="2">BEN domain-containing protein</fullName>
    </recommendedName>
</protein>
<proteinExistence type="predicted"/>
<feature type="region of interest" description="Disordered" evidence="1">
    <location>
        <begin position="153"/>
        <end position="207"/>
    </location>
</feature>
<evidence type="ECO:0000313" key="4">
    <source>
        <dbReference type="Proteomes" id="UP001627154"/>
    </source>
</evidence>
<evidence type="ECO:0000313" key="3">
    <source>
        <dbReference type="EMBL" id="KAL3391603.1"/>
    </source>
</evidence>
<reference evidence="3 4" key="1">
    <citation type="journal article" date="2024" name="bioRxiv">
        <title>A reference genome for Trichogramma kaykai: A tiny desert-dwelling parasitoid wasp with competing sex-ratio distorters.</title>
        <authorList>
            <person name="Culotta J."/>
            <person name="Lindsey A.R."/>
        </authorList>
    </citation>
    <scope>NUCLEOTIDE SEQUENCE [LARGE SCALE GENOMIC DNA]</scope>
    <source>
        <strain evidence="3 4">KSX58</strain>
    </source>
</reference>
<feature type="region of interest" description="Disordered" evidence="1">
    <location>
        <begin position="370"/>
        <end position="398"/>
    </location>
</feature>
<dbReference type="PROSITE" id="PS51457">
    <property type="entry name" value="BEN"/>
    <property type="match status" value="1"/>
</dbReference>
<name>A0ABD2WF85_9HYME</name>
<sequence>MKKKIATPLAERRKHMQKAKREANAQKNKQDIKRNDKLFERSTIFENNSSSSKEPENNKESPLISTIGKNLSKNAATKEATNSSSKKDSTLTQSPIPINDTGAGSSDVELSRVTNNSPVLKPKDRIFSDRKLSKYSSQKSIIVQPKQINRTIIFSSKGESSEGELSKEESDDSEEEIQVQQNKTKIDHRSSSKKDKSPKDDETHLNDEDGKNNAFTCICKQFPNVTQEDILRVSEFLQFLKFCNFLQNEIDIPGCQRSRIVDKKKYVELAKESNIWVDEFELQGILDMYQKKPREMARKIMKLVIPEEDLKNMTPTGKSVGDQHRSAIPENILQSVYRCLSENIQRSRYKLDYKTYRKVMTSMCATLRNPRSAVPTEKRKDFPDKDTFNSKKKKSKKD</sequence>
<feature type="compositionally biased region" description="Basic and acidic residues" evidence="1">
    <location>
        <begin position="376"/>
        <end position="389"/>
    </location>
</feature>
<keyword evidence="4" id="KW-1185">Reference proteome</keyword>
<feature type="compositionally biased region" description="Basic and acidic residues" evidence="1">
    <location>
        <begin position="19"/>
        <end position="40"/>
    </location>
</feature>
<feature type="domain" description="BEN" evidence="2">
    <location>
        <begin position="272"/>
        <end position="374"/>
    </location>
</feature>
<evidence type="ECO:0000259" key="2">
    <source>
        <dbReference type="PROSITE" id="PS51457"/>
    </source>
</evidence>
<dbReference type="InterPro" id="IPR018379">
    <property type="entry name" value="BEN_domain"/>
</dbReference>
<feature type="region of interest" description="Disordered" evidence="1">
    <location>
        <begin position="1"/>
        <end position="122"/>
    </location>
</feature>
<feature type="compositionally biased region" description="Basic and acidic residues" evidence="1">
    <location>
        <begin position="184"/>
        <end position="207"/>
    </location>
</feature>
<comment type="caution">
    <text evidence="3">The sequence shown here is derived from an EMBL/GenBank/DDBJ whole genome shotgun (WGS) entry which is preliminary data.</text>
</comment>
<dbReference type="Proteomes" id="UP001627154">
    <property type="component" value="Unassembled WGS sequence"/>
</dbReference>